<dbReference type="InterPro" id="IPR050194">
    <property type="entry name" value="Glycosyltransferase_grp1"/>
</dbReference>
<dbReference type="EMBL" id="JAAIUV010000004">
    <property type="protein sequence ID" value="NEX78019.1"/>
    <property type="molecule type" value="Genomic_DNA"/>
</dbReference>
<evidence type="ECO:0000313" key="3">
    <source>
        <dbReference type="Proteomes" id="UP000481621"/>
    </source>
</evidence>
<keyword evidence="3" id="KW-1185">Reference proteome</keyword>
<dbReference type="SUPFAM" id="SSF53756">
    <property type="entry name" value="UDP-Glycosyltransferase/glycogen phosphorylase"/>
    <property type="match status" value="1"/>
</dbReference>
<sequence>MKILVIWRLLTVGGVNAGWRNRAIYFKKHGIELEFLYTTDHGGYHIMEDVAKVYLTKDDKKIIKIIKRNNYDAIIVVDTSAAYKWIRKAKYKGPVIIEARTPELIKLQPHLKSFKGITPQLIIVPSEYQKRLVSILVEGIPIKVIYNGVDTSFYRAVPADEIDYSNEPFLPSDKKIIGWIGRVDKRKNWPMLVEVAKKIKSERDDVEIWLIGGAQSVQRDEFAEVWRQEELTDIIKWFPVIPYQQMPHVYAKIRESGGCTLATTKSESFGNTFIESMVSGVPVVASRIRPITELVVHGETGLLYRGQNVDDAVKQLYKIIDDPILHQSMSEAAIKRVHEKFAIHEVAEQYVQLLFNIIEQFRNQVGEVTENDSANGLSNEA</sequence>
<dbReference type="PANTHER" id="PTHR45947">
    <property type="entry name" value="SULFOQUINOVOSYL TRANSFERASE SQD2"/>
    <property type="match status" value="1"/>
</dbReference>
<dbReference type="Pfam" id="PF00534">
    <property type="entry name" value="Glycos_transf_1"/>
    <property type="match status" value="1"/>
</dbReference>
<protein>
    <submittedName>
        <fullName evidence="2">Glycosyltransferase family 4 protein</fullName>
    </submittedName>
</protein>
<dbReference type="Gene3D" id="3.40.50.2000">
    <property type="entry name" value="Glycogen Phosphorylase B"/>
    <property type="match status" value="2"/>
</dbReference>
<dbReference type="PANTHER" id="PTHR45947:SF3">
    <property type="entry name" value="SULFOQUINOVOSYL TRANSFERASE SQD2"/>
    <property type="match status" value="1"/>
</dbReference>
<keyword evidence="2" id="KW-0808">Transferase</keyword>
<dbReference type="GO" id="GO:0016757">
    <property type="term" value="F:glycosyltransferase activity"/>
    <property type="evidence" value="ECO:0007669"/>
    <property type="project" value="InterPro"/>
</dbReference>
<organism evidence="2 3">
    <name type="scientific">Neobacillus thermocopriae</name>
    <dbReference type="NCBI Taxonomy" id="1215031"/>
    <lineage>
        <taxon>Bacteria</taxon>
        <taxon>Bacillati</taxon>
        <taxon>Bacillota</taxon>
        <taxon>Bacilli</taxon>
        <taxon>Bacillales</taxon>
        <taxon>Bacillaceae</taxon>
        <taxon>Neobacillus</taxon>
    </lineage>
</organism>
<dbReference type="CDD" id="cd03801">
    <property type="entry name" value="GT4_PimA-like"/>
    <property type="match status" value="1"/>
</dbReference>
<evidence type="ECO:0000313" key="2">
    <source>
        <dbReference type="EMBL" id="NEX78019.1"/>
    </source>
</evidence>
<accession>A0A6B3TNV1</accession>
<reference evidence="2" key="1">
    <citation type="submission" date="2020-02" db="EMBL/GenBank/DDBJ databases">
        <title>Bacillus sedimentmangrovi sp. nov., isolated from sediment of the mangrove ecosystem.</title>
        <authorList>
            <person name="Liu G."/>
        </authorList>
    </citation>
    <scope>NUCLEOTIDE SEQUENCE [LARGE SCALE GENOMIC DNA]</scope>
    <source>
        <strain evidence="2">SgZ-7</strain>
    </source>
</reference>
<feature type="domain" description="Glycosyl transferase family 1" evidence="1">
    <location>
        <begin position="165"/>
        <end position="336"/>
    </location>
</feature>
<gene>
    <name evidence="2" type="ORF">G4Z05_03835</name>
</gene>
<proteinExistence type="predicted"/>
<name>A0A6B3TNV1_9BACI</name>
<evidence type="ECO:0000259" key="1">
    <source>
        <dbReference type="Pfam" id="PF00534"/>
    </source>
</evidence>
<dbReference type="Proteomes" id="UP000481621">
    <property type="component" value="Unassembled WGS sequence"/>
</dbReference>
<dbReference type="InterPro" id="IPR001296">
    <property type="entry name" value="Glyco_trans_1"/>
</dbReference>
<dbReference type="RefSeq" id="WP_163250550.1">
    <property type="nucleotide sequence ID" value="NZ_JAAIUV010000004.1"/>
</dbReference>
<comment type="caution">
    <text evidence="2">The sequence shown here is derived from an EMBL/GenBank/DDBJ whole genome shotgun (WGS) entry which is preliminary data.</text>
</comment>
<dbReference type="AlphaFoldDB" id="A0A6B3TNV1"/>